<evidence type="ECO:0000256" key="4">
    <source>
        <dbReference type="SAM" id="MobiDB-lite"/>
    </source>
</evidence>
<evidence type="ECO:0000256" key="3">
    <source>
        <dbReference type="ARBA" id="ARBA00022729"/>
    </source>
</evidence>
<evidence type="ECO:0000313" key="6">
    <source>
        <dbReference type="EMBL" id="EOI03054.1"/>
    </source>
</evidence>
<reference evidence="7 9" key="2">
    <citation type="submission" date="2013-03" db="EMBL/GenBank/DDBJ databases">
        <title>The Genome Sequence of Enterococcus moraviensis BAA-383 (PacBio/Illumina hybrid assembly).</title>
        <authorList>
            <consortium name="The Broad Institute Genomics Platform"/>
            <consortium name="The Broad Institute Genome Sequencing Center for Infectious Disease"/>
            <person name="Earl A."/>
            <person name="Russ C."/>
            <person name="Gilmore M."/>
            <person name="Surin D."/>
            <person name="Walker B."/>
            <person name="Young S."/>
            <person name="Zeng Q."/>
            <person name="Gargeya S."/>
            <person name="Fitzgerald M."/>
            <person name="Haas B."/>
            <person name="Abouelleil A."/>
            <person name="Allen A.W."/>
            <person name="Alvarado L."/>
            <person name="Arachchi H.M."/>
            <person name="Berlin A.M."/>
            <person name="Chapman S.B."/>
            <person name="Gainer-Dewar J."/>
            <person name="Goldberg J."/>
            <person name="Griggs A."/>
            <person name="Gujja S."/>
            <person name="Hansen M."/>
            <person name="Howarth C."/>
            <person name="Imamovic A."/>
            <person name="Ireland A."/>
            <person name="Larimer J."/>
            <person name="McCowan C."/>
            <person name="Murphy C."/>
            <person name="Pearson M."/>
            <person name="Poon T.W."/>
            <person name="Priest M."/>
            <person name="Roberts A."/>
            <person name="Saif S."/>
            <person name="Shea T."/>
            <person name="Sisk P."/>
            <person name="Sykes S."/>
            <person name="Wortman J."/>
            <person name="Nusbaum C."/>
            <person name="Birren B."/>
        </authorList>
    </citation>
    <scope>NUCLEOTIDE SEQUENCE [LARGE SCALE GENOMIC DNA]</scope>
    <source>
        <strain evidence="7 9">ATCC BAA-383</strain>
    </source>
</reference>
<dbReference type="RefSeq" id="WP_010764198.1">
    <property type="nucleotide sequence ID" value="NZ_ASWB01000001.1"/>
</dbReference>
<dbReference type="Proteomes" id="UP000014157">
    <property type="component" value="Unassembled WGS sequence"/>
</dbReference>
<dbReference type="EMBL" id="ASWB01000001">
    <property type="protein sequence ID" value="EOT74069.1"/>
    <property type="molecule type" value="Genomic_DNA"/>
</dbReference>
<protein>
    <recommendedName>
        <fullName evidence="5">WxL domain-containing protein</fullName>
    </recommendedName>
</protein>
<keyword evidence="3" id="KW-0732">Signal</keyword>
<accession>R2TDK0</accession>
<organism evidence="6 8">
    <name type="scientific">Enterococcus moraviensis ATCC BAA-383</name>
    <dbReference type="NCBI Taxonomy" id="1158609"/>
    <lineage>
        <taxon>Bacteria</taxon>
        <taxon>Bacillati</taxon>
        <taxon>Bacillota</taxon>
        <taxon>Bacilli</taxon>
        <taxon>Lactobacillales</taxon>
        <taxon>Enterococcaceae</taxon>
        <taxon>Enterococcus</taxon>
    </lineage>
</organism>
<reference evidence="6 8" key="1">
    <citation type="submission" date="2013-02" db="EMBL/GenBank/DDBJ databases">
        <title>The Genome Sequence of Enterococcus moraviensis BAA-383.</title>
        <authorList>
            <consortium name="The Broad Institute Genome Sequencing Platform"/>
            <consortium name="The Broad Institute Genome Sequencing Center for Infectious Disease"/>
            <person name="Earl A.M."/>
            <person name="Gilmore M.S."/>
            <person name="Lebreton F."/>
            <person name="Walker B."/>
            <person name="Young S.K."/>
            <person name="Zeng Q."/>
            <person name="Gargeya S."/>
            <person name="Fitzgerald M."/>
            <person name="Haas B."/>
            <person name="Abouelleil A."/>
            <person name="Alvarado L."/>
            <person name="Arachchi H.M."/>
            <person name="Berlin A.M."/>
            <person name="Chapman S.B."/>
            <person name="Dewar J."/>
            <person name="Goldberg J."/>
            <person name="Griggs A."/>
            <person name="Gujja S."/>
            <person name="Hansen M."/>
            <person name="Howarth C."/>
            <person name="Imamovic A."/>
            <person name="Larimer J."/>
            <person name="McCowan C."/>
            <person name="Murphy C."/>
            <person name="Neiman D."/>
            <person name="Pearson M."/>
            <person name="Priest M."/>
            <person name="Roberts A."/>
            <person name="Saif S."/>
            <person name="Shea T."/>
            <person name="Sisk P."/>
            <person name="Sykes S."/>
            <person name="Wortman J."/>
            <person name="Nusbaum C."/>
            <person name="Birren B."/>
        </authorList>
    </citation>
    <scope>NUCLEOTIDE SEQUENCE [LARGE SCALE GENOMIC DNA]</scope>
    <source>
        <strain evidence="6 8">ATCC BAA-383</strain>
    </source>
</reference>
<dbReference type="AlphaFoldDB" id="R2TDK0"/>
<keyword evidence="2" id="KW-0964">Secreted</keyword>
<dbReference type="PANTHER" id="PTHR36108:SF13">
    <property type="entry name" value="COLOSSIN-B-RELATED"/>
    <property type="match status" value="1"/>
</dbReference>
<dbReference type="eggNOG" id="COG4932">
    <property type="taxonomic scope" value="Bacteria"/>
</dbReference>
<evidence type="ECO:0000256" key="1">
    <source>
        <dbReference type="ARBA" id="ARBA00007257"/>
    </source>
</evidence>
<feature type="compositionally biased region" description="Basic and acidic residues" evidence="4">
    <location>
        <begin position="195"/>
        <end position="208"/>
    </location>
</feature>
<comment type="similarity">
    <text evidence="1">Belongs to the serine-aspartate repeat-containing protein (SDr) family.</text>
</comment>
<keyword evidence="9" id="KW-1185">Reference proteome</keyword>
<evidence type="ECO:0000256" key="2">
    <source>
        <dbReference type="ARBA" id="ARBA00022525"/>
    </source>
</evidence>
<sequence>MRKKIGLVILIGCLGLLFLNLFGNEKINAASEKLDKDSSVFQMVSLSKIEQKTGNVAKTALKNGESINYDDSVQVKYQLFIPDEMKRTKNQTFTTNLPYLTPTSKEPVEVRDENKNVLGKWEMITDDKGANRLSFQVSDFFVESKQNEIDIEFIARLNSSVENKKQTLTFRFETNKESDLELTVLDVPILDRSTETKEKSAVKGSEKTRPKRAAIQSAEAKKANRENKAATYSIKINTVDAEDHSRPINGMVSLYSYDNLSDPIRLAATVNGQVTFTDLPPGKYRVAGGVSQVVGYFARKGATYFEVDLPSANPSVTVEYLRGWGSVRLVKRDEATNAVLPGAEFKLVRNNPNNSQEVVKEGIVSTSKGFVQVDQLFIGNYSFIETKAPEGYILDTTPIAVSLKDVELVYPDSTSKPIFFPTNMKTKTNKKSDITMSNSLFPDNLDFGKTKIQNTRNETFTATEYGVPTVGKVVIDDSRSSGGWTLKVKQNTDFFAADGSPLVNTTLDIAIGRATNTASNLPSLVNQVVSLKSGIENRIAVAKASEGTGTTTIPLDKFSLTVPKEATKKVSQYSSSLTWTLSDVPQ</sequence>
<dbReference type="OrthoDB" id="2216808at2"/>
<dbReference type="HOGENOM" id="CLU_465210_0_0_9"/>
<dbReference type="Pfam" id="PF13731">
    <property type="entry name" value="WxL"/>
    <property type="match status" value="1"/>
</dbReference>
<dbReference type="EMBL" id="AJAS01000008">
    <property type="protein sequence ID" value="EOI03054.1"/>
    <property type="molecule type" value="Genomic_DNA"/>
</dbReference>
<dbReference type="InterPro" id="IPR027994">
    <property type="entry name" value="WxL_dom"/>
</dbReference>
<gene>
    <name evidence="7" type="ORF">I586_01065</name>
    <name evidence="6" type="ORF">UAY_00801</name>
</gene>
<dbReference type="PANTHER" id="PTHR36108">
    <property type="entry name" value="COLOSSIN-B-RELATED"/>
    <property type="match status" value="1"/>
</dbReference>
<comment type="caution">
    <text evidence="6">The sequence shown here is derived from an EMBL/GenBank/DDBJ whole genome shotgun (WGS) entry which is preliminary data.</text>
</comment>
<name>R2TDK0_9ENTE</name>
<dbReference type="Proteomes" id="UP000013781">
    <property type="component" value="Unassembled WGS sequence"/>
</dbReference>
<evidence type="ECO:0000313" key="9">
    <source>
        <dbReference type="Proteomes" id="UP000014157"/>
    </source>
</evidence>
<evidence type="ECO:0000313" key="8">
    <source>
        <dbReference type="Proteomes" id="UP000013781"/>
    </source>
</evidence>
<dbReference type="InterPro" id="IPR013783">
    <property type="entry name" value="Ig-like_fold"/>
</dbReference>
<proteinExistence type="inferred from homology"/>
<feature type="region of interest" description="Disordered" evidence="4">
    <location>
        <begin position="195"/>
        <end position="224"/>
    </location>
</feature>
<dbReference type="Gene3D" id="2.60.40.10">
    <property type="entry name" value="Immunoglobulins"/>
    <property type="match status" value="1"/>
</dbReference>
<dbReference type="STRING" id="155617.RV09_GL002806"/>
<feature type="domain" description="WxL" evidence="5">
    <location>
        <begin position="405"/>
        <end position="585"/>
    </location>
</feature>
<evidence type="ECO:0000259" key="5">
    <source>
        <dbReference type="Pfam" id="PF13731"/>
    </source>
</evidence>
<dbReference type="PATRIC" id="fig|1158609.3.peg.763"/>
<evidence type="ECO:0000313" key="7">
    <source>
        <dbReference type="EMBL" id="EOT74069.1"/>
    </source>
</evidence>